<evidence type="ECO:0000313" key="6">
    <source>
        <dbReference type="EMBL" id="HAF2950809.1"/>
    </source>
</evidence>
<accession>A0A744X8I2</accession>
<keyword evidence="3" id="KW-0274">FAD</keyword>
<feature type="domain" description="Flavodoxin-like fold" evidence="5">
    <location>
        <begin position="2"/>
        <end position="188"/>
    </location>
</feature>
<organism evidence="6">
    <name type="scientific">Salmonella enterica</name>
    <name type="common">Salmonella choleraesuis</name>
    <dbReference type="NCBI Taxonomy" id="28901"/>
    <lineage>
        <taxon>Bacteria</taxon>
        <taxon>Pseudomonadati</taxon>
        <taxon>Pseudomonadota</taxon>
        <taxon>Gammaproteobacteria</taxon>
        <taxon>Enterobacterales</taxon>
        <taxon>Enterobacteriaceae</taxon>
        <taxon>Salmonella</taxon>
    </lineage>
</organism>
<evidence type="ECO:0000256" key="2">
    <source>
        <dbReference type="ARBA" id="ARBA00022630"/>
    </source>
</evidence>
<dbReference type="PANTHER" id="PTHR46305:SF3">
    <property type="entry name" value="NADPH:QUINONE OXIDOREDUCTASE MDAB"/>
    <property type="match status" value="1"/>
</dbReference>
<comment type="similarity">
    <text evidence="4">Belongs to the oxidoreductase MdaB family.</text>
</comment>
<dbReference type="EMBL" id="DAAUFV010000036">
    <property type="protein sequence ID" value="HAF2950809.1"/>
    <property type="molecule type" value="Genomic_DNA"/>
</dbReference>
<evidence type="ECO:0000256" key="1">
    <source>
        <dbReference type="ARBA" id="ARBA00001974"/>
    </source>
</evidence>
<gene>
    <name evidence="6" type="ORF">G8L54_004533</name>
</gene>
<comment type="cofactor">
    <cofactor evidence="1">
        <name>FAD</name>
        <dbReference type="ChEBI" id="CHEBI:57692"/>
    </cofactor>
</comment>
<reference evidence="6" key="1">
    <citation type="journal article" date="2018" name="Genome Biol.">
        <title>SKESA: strategic k-mer extension for scrupulous assemblies.</title>
        <authorList>
            <person name="Souvorov A."/>
            <person name="Agarwala R."/>
            <person name="Lipman D.J."/>
        </authorList>
    </citation>
    <scope>NUCLEOTIDE SEQUENCE</scope>
    <source>
        <strain evidence="6">MA.BD-PM-2007-07-002432</strain>
    </source>
</reference>
<proteinExistence type="inferred from homology"/>
<evidence type="ECO:0000256" key="3">
    <source>
        <dbReference type="ARBA" id="ARBA00022827"/>
    </source>
</evidence>
<dbReference type="Gene3D" id="3.40.50.360">
    <property type="match status" value="1"/>
</dbReference>
<dbReference type="AlphaFoldDB" id="A0A744X8I2"/>
<reference evidence="6" key="2">
    <citation type="submission" date="2020-02" db="EMBL/GenBank/DDBJ databases">
        <authorList>
            <consortium name="NCBI Pathogen Detection Project"/>
        </authorList>
    </citation>
    <scope>NUCLEOTIDE SEQUENCE</scope>
    <source>
        <strain evidence="6">MA.BD-PM-2007-07-002432</strain>
    </source>
</reference>
<name>A0A744X8I2_SALER</name>
<dbReference type="InterPro" id="IPR029039">
    <property type="entry name" value="Flavoprotein-like_sf"/>
</dbReference>
<dbReference type="InterPro" id="IPR003680">
    <property type="entry name" value="Flavodoxin_fold"/>
</dbReference>
<dbReference type="Pfam" id="PF02525">
    <property type="entry name" value="Flavodoxin_2"/>
    <property type="match status" value="1"/>
</dbReference>
<evidence type="ECO:0000259" key="5">
    <source>
        <dbReference type="Pfam" id="PF02525"/>
    </source>
</evidence>
<protein>
    <submittedName>
        <fullName evidence="6">Flavodoxin family protein</fullName>
    </submittedName>
</protein>
<dbReference type="PANTHER" id="PTHR46305">
    <property type="match status" value="1"/>
</dbReference>
<comment type="caution">
    <text evidence="6">The sequence shown here is derived from an EMBL/GenBank/DDBJ whole genome shotgun (WGS) entry which is preliminary data.</text>
</comment>
<dbReference type="SUPFAM" id="SSF52218">
    <property type="entry name" value="Flavoproteins"/>
    <property type="match status" value="1"/>
</dbReference>
<evidence type="ECO:0000256" key="4">
    <source>
        <dbReference type="ARBA" id="ARBA00037981"/>
    </source>
</evidence>
<dbReference type="InterPro" id="IPR052397">
    <property type="entry name" value="NADPH-QR_MdaB"/>
</dbReference>
<sequence length="194" mass="22100">MKNALIINAHQRWENFAEGKLNQSFASVAEDRLTMLGYNVQTTVIDEEYDVNSEIDKHQWADVVIVQTPLFWMSAPWLFKKYIDEVFTAGLGGKLAHHDGRVIDDPSQRYGSGGVEKGKKFMLSVTLNAPKYAFDTNEFFEGKGVDGLFMWLHKVYQFNGFDSLPGFAAYDVIKNPTIEQDFANFDKHISQLFA</sequence>
<keyword evidence="2" id="KW-0285">Flavoprotein</keyword>